<dbReference type="GO" id="GO:0008233">
    <property type="term" value="F:peptidase activity"/>
    <property type="evidence" value="ECO:0007669"/>
    <property type="project" value="UniProtKB-KW"/>
</dbReference>
<dbReference type="Proteomes" id="UP001430679">
    <property type="component" value="Unassembled WGS sequence"/>
</dbReference>
<sequence>MKKLMLSLFIAFGFSACSLNNDDIKADCGPTEESAFIGTPLLCAYNVKTYPTVPTYILVNTDEKLQSFFTKRDNASTCPNAGDLTVDFTKNYLVGLFSGLKTTTGYGIKITSMVENKCEILITYYEKAPQPGEPISSTVNYPSDFILIPKTSKPILFSKTNENPDNIVIGSYFNQCTGGTDCRKFYQLNDYNILKFQNVAANGFDFNQYKYTTTNKKGDYTLFLKSVPAEILSLKGQTKTYGAPDAADQGGTYFELRQAGIVTKIFIDNTDTADQSAEIKTFKKAIQDKIAAQK</sequence>
<accession>A0ABS8M7P3</accession>
<proteinExistence type="predicted"/>
<feature type="chain" id="PRO_5046190451" evidence="1">
    <location>
        <begin position="22"/>
        <end position="294"/>
    </location>
</feature>
<evidence type="ECO:0000313" key="4">
    <source>
        <dbReference type="Proteomes" id="UP001430679"/>
    </source>
</evidence>
<keyword evidence="4" id="KW-1185">Reference proteome</keyword>
<comment type="caution">
    <text evidence="3">The sequence shown here is derived from an EMBL/GenBank/DDBJ whole genome shotgun (WGS) entry which is preliminary data.</text>
</comment>
<reference evidence="3" key="1">
    <citation type="submission" date="2021-11" db="EMBL/GenBank/DDBJ databases">
        <title>Description of novel Flavobacterium species.</title>
        <authorList>
            <person name="Saticioglu I.B."/>
            <person name="Ay H."/>
            <person name="Altun S."/>
            <person name="Duman M."/>
        </authorList>
    </citation>
    <scope>NUCLEOTIDE SEQUENCE</scope>
    <source>
        <strain evidence="3">F-30</strain>
    </source>
</reference>
<keyword evidence="3" id="KW-0645">Protease</keyword>
<dbReference type="InterPro" id="IPR025748">
    <property type="entry name" value="PrcB_C_dom"/>
</dbReference>
<protein>
    <submittedName>
        <fullName evidence="3">Protease complex subunit PrcB family protein</fullName>
    </submittedName>
</protein>
<dbReference type="EMBL" id="JAJJMM010000001">
    <property type="protein sequence ID" value="MCC9061474.1"/>
    <property type="molecule type" value="Genomic_DNA"/>
</dbReference>
<evidence type="ECO:0000259" key="2">
    <source>
        <dbReference type="Pfam" id="PF14343"/>
    </source>
</evidence>
<dbReference type="GO" id="GO:0006508">
    <property type="term" value="P:proteolysis"/>
    <property type="evidence" value="ECO:0007669"/>
    <property type="project" value="UniProtKB-KW"/>
</dbReference>
<evidence type="ECO:0000313" key="3">
    <source>
        <dbReference type="EMBL" id="MCC9061474.1"/>
    </source>
</evidence>
<name>A0ABS8M7P3_9FLAO</name>
<evidence type="ECO:0000256" key="1">
    <source>
        <dbReference type="SAM" id="SignalP"/>
    </source>
</evidence>
<keyword evidence="3" id="KW-0378">Hydrolase</keyword>
<feature type="signal peptide" evidence="1">
    <location>
        <begin position="1"/>
        <end position="21"/>
    </location>
</feature>
<dbReference type="PROSITE" id="PS51257">
    <property type="entry name" value="PROKAR_LIPOPROTEIN"/>
    <property type="match status" value="1"/>
</dbReference>
<gene>
    <name evidence="3" type="ORF">LNP81_00545</name>
</gene>
<dbReference type="RefSeq" id="WP_230032568.1">
    <property type="nucleotide sequence ID" value="NZ_JAJJMM010000001.1"/>
</dbReference>
<dbReference type="Pfam" id="PF14343">
    <property type="entry name" value="PrcB_C"/>
    <property type="match status" value="1"/>
</dbReference>
<organism evidence="3 4">
    <name type="scientific">Flavobacterium piscisymbiosum</name>
    <dbReference type="NCBI Taxonomy" id="2893753"/>
    <lineage>
        <taxon>Bacteria</taxon>
        <taxon>Pseudomonadati</taxon>
        <taxon>Bacteroidota</taxon>
        <taxon>Flavobacteriia</taxon>
        <taxon>Flavobacteriales</taxon>
        <taxon>Flavobacteriaceae</taxon>
        <taxon>Flavobacterium</taxon>
    </lineage>
</organism>
<keyword evidence="1" id="KW-0732">Signal</keyword>
<feature type="domain" description="PrcB C-terminal" evidence="2">
    <location>
        <begin position="94"/>
        <end position="148"/>
    </location>
</feature>